<dbReference type="InterPro" id="IPR024534">
    <property type="entry name" value="JetD_C"/>
</dbReference>
<dbReference type="RefSeq" id="WP_008249726.1">
    <property type="nucleotide sequence ID" value="NZ_CP014544.1"/>
</dbReference>
<sequence>MDANPLAHSLLLQCLKRLNKTSALVCEGKINITPRSHNDYLTASTPDRLAAHDYLNALARQVPQLQICYHAEGFDEIPILKSIVIGNTRAVLKALNIDVLAEVIEADIQLLQTQLQTAPSWLQDAFRELADTWRNSKSIHRFSNNRKDALLLGIRFASWLAAQDNLNIDFRTASVKAFGDSKTLENNLPAITDVLILSGRHDLSIAYSHAEILAEWGVSKFSPLLRIRGKCRLELRNSAISTLGATPYIAMPLEQLTAISLASPSPYILLIENLSSFERYCREIDDDGVIIYTSGFPPRQWIAPVQRLIAAVQCPVYHWGDIDLGGYQILAHLDRQLDGKVIPFRMFNEPASNENRIDLKALTDTIAAASNSHISHLHKLISEALKQNKVVCSVEQESLDPVSPLHFA</sequence>
<dbReference type="SUPFAM" id="SSF56726">
    <property type="entry name" value="DNA topoisomerase IV, alpha subunit"/>
    <property type="match status" value="1"/>
</dbReference>
<dbReference type="EMBL" id="CP014544">
    <property type="protein sequence ID" value="AMO68672.1"/>
    <property type="molecule type" value="Genomic_DNA"/>
</dbReference>
<dbReference type="STRING" id="1470434.AZF00_10355"/>
<organism evidence="2 3">
    <name type="scientific">Zhongshania aliphaticivorans</name>
    <dbReference type="NCBI Taxonomy" id="1470434"/>
    <lineage>
        <taxon>Bacteria</taxon>
        <taxon>Pseudomonadati</taxon>
        <taxon>Pseudomonadota</taxon>
        <taxon>Gammaproteobacteria</taxon>
        <taxon>Cellvibrionales</taxon>
        <taxon>Spongiibacteraceae</taxon>
        <taxon>Zhongshania</taxon>
    </lineage>
</organism>
<dbReference type="Proteomes" id="UP000074119">
    <property type="component" value="Chromosome"/>
</dbReference>
<proteinExistence type="predicted"/>
<dbReference type="AlphaFoldDB" id="A0A127M630"/>
<dbReference type="GO" id="GO:0003677">
    <property type="term" value="F:DNA binding"/>
    <property type="evidence" value="ECO:0007669"/>
    <property type="project" value="InterPro"/>
</dbReference>
<accession>A0A127M630</accession>
<evidence type="ECO:0000259" key="1">
    <source>
        <dbReference type="Pfam" id="PF09983"/>
    </source>
</evidence>
<reference evidence="2 3" key="1">
    <citation type="submission" date="2015-12" db="EMBL/GenBank/DDBJ databases">
        <authorList>
            <person name="Shamseldin A."/>
            <person name="Moawad H."/>
            <person name="Abd El-Rahim W.M."/>
            <person name="Sadowsky M.J."/>
        </authorList>
    </citation>
    <scope>NUCLEOTIDE SEQUENCE [LARGE SCALE GENOMIC DNA]</scope>
    <source>
        <strain evidence="2 3">SM2</strain>
    </source>
</reference>
<feature type="domain" description="Wadjet protein JetD C-terminal" evidence="1">
    <location>
        <begin position="235"/>
        <end position="399"/>
    </location>
</feature>
<gene>
    <name evidence="2" type="ORF">AZF00_10355</name>
</gene>
<dbReference type="KEGG" id="zal:AZF00_10355"/>
<dbReference type="Gene3D" id="3.40.1360.10">
    <property type="match status" value="1"/>
</dbReference>
<name>A0A127M630_9GAMM</name>
<dbReference type="GO" id="GO:0005694">
    <property type="term" value="C:chromosome"/>
    <property type="evidence" value="ECO:0007669"/>
    <property type="project" value="InterPro"/>
</dbReference>
<evidence type="ECO:0000313" key="2">
    <source>
        <dbReference type="EMBL" id="AMO68672.1"/>
    </source>
</evidence>
<evidence type="ECO:0000313" key="3">
    <source>
        <dbReference type="Proteomes" id="UP000074119"/>
    </source>
</evidence>
<dbReference type="InterPro" id="IPR036078">
    <property type="entry name" value="Spo11/TopoVI_A_sf"/>
</dbReference>
<dbReference type="Pfam" id="PF09983">
    <property type="entry name" value="JetD_C"/>
    <property type="match status" value="1"/>
</dbReference>
<protein>
    <recommendedName>
        <fullName evidence="1">Wadjet protein JetD C-terminal domain-containing protein</fullName>
    </recommendedName>
</protein>